<dbReference type="EMBL" id="JBDJNQ010000020">
    <property type="protein sequence ID" value="MEN5380572.1"/>
    <property type="molecule type" value="Genomic_DNA"/>
</dbReference>
<sequence length="270" mass="32108">MNKTLQVLKAEKYISLLQDGDERGLNYCYNRFYGYLFVKSFQVTKDDCAAESIAQEALLRLWLYRKQVKNIDDTFNFLKAQVKAAIYVFYNTTRNRFHKSLLRLDGIEDYQEFLLGYEIEEEDEVDLIYLEKLEEEKQERLDKLNQLLPSLNNQQQLFIKLCLKYSFNYERIAHYLGGISDYEVSLQVEKTIEILRSVFNNTQQMEQLNRSSKIVLEGEFNDHQTEIFHMRYELQLSFEQISESLNLNPSRVKQLFVQAHAKIKTAKKLN</sequence>
<comment type="caution">
    <text evidence="2">The sequence shown here is derived from an EMBL/GenBank/DDBJ whole genome shotgun (WGS) entry which is preliminary data.</text>
</comment>
<dbReference type="Pfam" id="PF04545">
    <property type="entry name" value="Sigma70_r4"/>
    <property type="match status" value="1"/>
</dbReference>
<accession>A0ABV0C4K4</accession>
<dbReference type="SUPFAM" id="SSF88946">
    <property type="entry name" value="Sigma2 domain of RNA polymerase sigma factors"/>
    <property type="match status" value="1"/>
</dbReference>
<dbReference type="InterPro" id="IPR013325">
    <property type="entry name" value="RNA_pol_sigma_r2"/>
</dbReference>
<proteinExistence type="predicted"/>
<dbReference type="Gene3D" id="1.10.1740.10">
    <property type="match status" value="1"/>
</dbReference>
<dbReference type="InterPro" id="IPR007630">
    <property type="entry name" value="RNA_pol_sigma70_r4"/>
</dbReference>
<protein>
    <submittedName>
        <fullName evidence="2">Sigma factor-like helix-turn-helix DNA-binding protein</fullName>
    </submittedName>
</protein>
<dbReference type="InterPro" id="IPR013324">
    <property type="entry name" value="RNA_pol_sigma_r3/r4-like"/>
</dbReference>
<name>A0ABV0C4K4_9SPHI</name>
<feature type="domain" description="RNA polymerase sigma-70 region 4" evidence="1">
    <location>
        <begin position="221"/>
        <end position="264"/>
    </location>
</feature>
<dbReference type="Proteomes" id="UP001409291">
    <property type="component" value="Unassembled WGS sequence"/>
</dbReference>
<dbReference type="SUPFAM" id="SSF88659">
    <property type="entry name" value="Sigma3 and sigma4 domains of RNA polymerase sigma factors"/>
    <property type="match status" value="1"/>
</dbReference>
<dbReference type="InterPro" id="IPR036388">
    <property type="entry name" value="WH-like_DNA-bd_sf"/>
</dbReference>
<evidence type="ECO:0000313" key="3">
    <source>
        <dbReference type="Proteomes" id="UP001409291"/>
    </source>
</evidence>
<keyword evidence="3" id="KW-1185">Reference proteome</keyword>
<gene>
    <name evidence="2" type="ORF">ABE541_25150</name>
</gene>
<evidence type="ECO:0000313" key="2">
    <source>
        <dbReference type="EMBL" id="MEN5380572.1"/>
    </source>
</evidence>
<dbReference type="RefSeq" id="WP_346583448.1">
    <property type="nucleotide sequence ID" value="NZ_JBDJLH010000009.1"/>
</dbReference>
<dbReference type="Gene3D" id="1.10.10.10">
    <property type="entry name" value="Winged helix-like DNA-binding domain superfamily/Winged helix DNA-binding domain"/>
    <property type="match status" value="1"/>
</dbReference>
<reference evidence="2 3" key="1">
    <citation type="submission" date="2024-04" db="EMBL/GenBank/DDBJ databases">
        <title>WGS of bacteria from Torrens River.</title>
        <authorList>
            <person name="Wyrsch E.R."/>
            <person name="Drigo B."/>
        </authorList>
    </citation>
    <scope>NUCLEOTIDE SEQUENCE [LARGE SCALE GENOMIC DNA]</scope>
    <source>
        <strain evidence="2 3">TWI391</strain>
    </source>
</reference>
<evidence type="ECO:0000259" key="1">
    <source>
        <dbReference type="Pfam" id="PF04545"/>
    </source>
</evidence>
<organism evidence="2 3">
    <name type="scientific">Sphingobacterium kitahiroshimense</name>
    <dbReference type="NCBI Taxonomy" id="470446"/>
    <lineage>
        <taxon>Bacteria</taxon>
        <taxon>Pseudomonadati</taxon>
        <taxon>Bacteroidota</taxon>
        <taxon>Sphingobacteriia</taxon>
        <taxon>Sphingobacteriales</taxon>
        <taxon>Sphingobacteriaceae</taxon>
        <taxon>Sphingobacterium</taxon>
    </lineage>
</organism>